<feature type="non-terminal residue" evidence="1">
    <location>
        <position position="1"/>
    </location>
</feature>
<feature type="non-terminal residue" evidence="1">
    <location>
        <position position="244"/>
    </location>
</feature>
<proteinExistence type="predicted"/>
<dbReference type="AlphaFoldDB" id="X0WZR1"/>
<dbReference type="EMBL" id="BARS01047608">
    <property type="protein sequence ID" value="GAG28687.1"/>
    <property type="molecule type" value="Genomic_DNA"/>
</dbReference>
<organism evidence="1">
    <name type="scientific">marine sediment metagenome</name>
    <dbReference type="NCBI Taxonomy" id="412755"/>
    <lineage>
        <taxon>unclassified sequences</taxon>
        <taxon>metagenomes</taxon>
        <taxon>ecological metagenomes</taxon>
    </lineage>
</organism>
<gene>
    <name evidence="1" type="ORF">S01H1_71492</name>
</gene>
<name>X0WZR1_9ZZZZ</name>
<dbReference type="InterPro" id="IPR013320">
    <property type="entry name" value="ConA-like_dom_sf"/>
</dbReference>
<reference evidence="1" key="1">
    <citation type="journal article" date="2014" name="Front. Microbiol.">
        <title>High frequency of phylogenetically diverse reductive dehalogenase-homologous genes in deep subseafloor sedimentary metagenomes.</title>
        <authorList>
            <person name="Kawai M."/>
            <person name="Futagami T."/>
            <person name="Toyoda A."/>
            <person name="Takaki Y."/>
            <person name="Nishi S."/>
            <person name="Hori S."/>
            <person name="Arai W."/>
            <person name="Tsubouchi T."/>
            <person name="Morono Y."/>
            <person name="Uchiyama I."/>
            <person name="Ito T."/>
            <person name="Fujiyama A."/>
            <person name="Inagaki F."/>
            <person name="Takami H."/>
        </authorList>
    </citation>
    <scope>NUCLEOTIDE SEQUENCE</scope>
    <source>
        <strain evidence="1">Expedition CK06-06</strain>
    </source>
</reference>
<protein>
    <submittedName>
        <fullName evidence="1">Uncharacterized protein</fullName>
    </submittedName>
</protein>
<comment type="caution">
    <text evidence="1">The sequence shown here is derived from an EMBL/GenBank/DDBJ whole genome shotgun (WGS) entry which is preliminary data.</text>
</comment>
<dbReference type="SUPFAM" id="SSF49899">
    <property type="entry name" value="Concanavalin A-like lectins/glucanases"/>
    <property type="match status" value="1"/>
</dbReference>
<dbReference type="Gene3D" id="2.60.120.200">
    <property type="match status" value="1"/>
</dbReference>
<accession>X0WZR1</accession>
<evidence type="ECO:0000313" key="1">
    <source>
        <dbReference type="EMBL" id="GAG28687.1"/>
    </source>
</evidence>
<sequence length="244" mass="26470">DGKLATDFGSAATLYFNGVSQSAASITSIRPDYRNATGTKTSYRNFGNFTAFGPSYMNIGGGIGNGTEPLSASLDEFTFWTKAITGSDVTEIYNGGTPCDITASALYADSASSMWDWIRFEDSPDNNKMTLNHANPGTFNSSTNCLIGFNNNEFTPMALSTTPLGMGPDTSVPAGCSPQFIRFDEIKTYATQSTYDNLFLHHQIIRMSKQYSWLTSSLVSDNGICGFYNPSFTRRISSSAGINY</sequence>